<protein>
    <submittedName>
        <fullName evidence="2">Uncharacterized protein</fullName>
    </submittedName>
</protein>
<feature type="transmembrane region" description="Helical" evidence="1">
    <location>
        <begin position="6"/>
        <end position="26"/>
    </location>
</feature>
<dbReference type="Proteomes" id="UP000007801">
    <property type="component" value="Unassembled WGS sequence"/>
</dbReference>
<keyword evidence="1" id="KW-1133">Transmembrane helix</keyword>
<accession>A0A0P9AH87</accession>
<dbReference type="AlphaFoldDB" id="A0A0P9AH87"/>
<sequence>MVSAFGSFAIVLLVLFLIIIFLANAYKKVQRRIPGYRNYGMENVSLERLQKEQPG</sequence>
<gene>
    <name evidence="2" type="primary">Dana\GF27239</name>
    <name evidence="2" type="ORF">GF27239</name>
</gene>
<evidence type="ECO:0000256" key="1">
    <source>
        <dbReference type="SAM" id="Phobius"/>
    </source>
</evidence>
<name>A0A0P9AH87_DROAN</name>
<keyword evidence="3" id="KW-1185">Reference proteome</keyword>
<proteinExistence type="predicted"/>
<dbReference type="EMBL" id="CH902619">
    <property type="protein sequence ID" value="KPU77195.1"/>
    <property type="molecule type" value="Genomic_DNA"/>
</dbReference>
<keyword evidence="1" id="KW-0472">Membrane</keyword>
<evidence type="ECO:0000313" key="2">
    <source>
        <dbReference type="EMBL" id="KPU77195.1"/>
    </source>
</evidence>
<evidence type="ECO:0000313" key="3">
    <source>
        <dbReference type="Proteomes" id="UP000007801"/>
    </source>
</evidence>
<reference evidence="2 3" key="1">
    <citation type="journal article" date="2007" name="Nature">
        <title>Evolution of genes and genomes on the Drosophila phylogeny.</title>
        <authorList>
            <consortium name="Drosophila 12 Genomes Consortium"/>
            <person name="Clark A.G."/>
            <person name="Eisen M.B."/>
            <person name="Smith D.R."/>
            <person name="Bergman C.M."/>
            <person name="Oliver B."/>
            <person name="Markow T.A."/>
            <person name="Kaufman T.C."/>
            <person name="Kellis M."/>
            <person name="Gelbart W."/>
            <person name="Iyer V.N."/>
            <person name="Pollard D.A."/>
            <person name="Sackton T.B."/>
            <person name="Larracuente A.M."/>
            <person name="Singh N.D."/>
            <person name="Abad J.P."/>
            <person name="Abt D.N."/>
            <person name="Adryan B."/>
            <person name="Aguade M."/>
            <person name="Akashi H."/>
            <person name="Anderson W.W."/>
            <person name="Aquadro C.F."/>
            <person name="Ardell D.H."/>
            <person name="Arguello R."/>
            <person name="Artieri C.G."/>
            <person name="Barbash D.A."/>
            <person name="Barker D."/>
            <person name="Barsanti P."/>
            <person name="Batterham P."/>
            <person name="Batzoglou S."/>
            <person name="Begun D."/>
            <person name="Bhutkar A."/>
            <person name="Blanco E."/>
            <person name="Bosak S.A."/>
            <person name="Bradley R.K."/>
            <person name="Brand A.D."/>
            <person name="Brent M.R."/>
            <person name="Brooks A.N."/>
            <person name="Brown R.H."/>
            <person name="Butlin R.K."/>
            <person name="Caggese C."/>
            <person name="Calvi B.R."/>
            <person name="Bernardo de Carvalho A."/>
            <person name="Caspi A."/>
            <person name="Castrezana S."/>
            <person name="Celniker S.E."/>
            <person name="Chang J.L."/>
            <person name="Chapple C."/>
            <person name="Chatterji S."/>
            <person name="Chinwalla A."/>
            <person name="Civetta A."/>
            <person name="Clifton S.W."/>
            <person name="Comeron J.M."/>
            <person name="Costello J.C."/>
            <person name="Coyne J.A."/>
            <person name="Daub J."/>
            <person name="David R.G."/>
            <person name="Delcher A.L."/>
            <person name="Delehaunty K."/>
            <person name="Do C.B."/>
            <person name="Ebling H."/>
            <person name="Edwards K."/>
            <person name="Eickbush T."/>
            <person name="Evans J.D."/>
            <person name="Filipski A."/>
            <person name="Findeiss S."/>
            <person name="Freyhult E."/>
            <person name="Fulton L."/>
            <person name="Fulton R."/>
            <person name="Garcia A.C."/>
            <person name="Gardiner A."/>
            <person name="Garfield D.A."/>
            <person name="Garvin B.E."/>
            <person name="Gibson G."/>
            <person name="Gilbert D."/>
            <person name="Gnerre S."/>
            <person name="Godfrey J."/>
            <person name="Good R."/>
            <person name="Gotea V."/>
            <person name="Gravely B."/>
            <person name="Greenberg A.J."/>
            <person name="Griffiths-Jones S."/>
            <person name="Gross S."/>
            <person name="Guigo R."/>
            <person name="Gustafson E.A."/>
            <person name="Haerty W."/>
            <person name="Hahn M.W."/>
            <person name="Halligan D.L."/>
            <person name="Halpern A.L."/>
            <person name="Halter G.M."/>
            <person name="Han M.V."/>
            <person name="Heger A."/>
            <person name="Hillier L."/>
            <person name="Hinrichs A.S."/>
            <person name="Holmes I."/>
            <person name="Hoskins R.A."/>
            <person name="Hubisz M.J."/>
            <person name="Hultmark D."/>
            <person name="Huntley M.A."/>
            <person name="Jaffe D.B."/>
            <person name="Jagadeeshan S."/>
            <person name="Jeck W.R."/>
            <person name="Johnson J."/>
            <person name="Jones C.D."/>
            <person name="Jordan W.C."/>
            <person name="Karpen G.H."/>
            <person name="Kataoka E."/>
            <person name="Keightley P.D."/>
            <person name="Kheradpour P."/>
            <person name="Kirkness E.F."/>
            <person name="Koerich L.B."/>
            <person name="Kristiansen K."/>
            <person name="Kudrna D."/>
            <person name="Kulathinal R.J."/>
            <person name="Kumar S."/>
            <person name="Kwok R."/>
            <person name="Lander E."/>
            <person name="Langley C.H."/>
            <person name="Lapoint R."/>
            <person name="Lazzaro B.P."/>
            <person name="Lee S.J."/>
            <person name="Levesque L."/>
            <person name="Li R."/>
            <person name="Lin C.F."/>
            <person name="Lin M.F."/>
            <person name="Lindblad-Toh K."/>
            <person name="Llopart A."/>
            <person name="Long M."/>
            <person name="Low L."/>
            <person name="Lozovsky E."/>
            <person name="Lu J."/>
            <person name="Luo M."/>
            <person name="Machado C.A."/>
            <person name="Makalowski W."/>
            <person name="Marzo M."/>
            <person name="Matsuda M."/>
            <person name="Matzkin L."/>
            <person name="McAllister B."/>
            <person name="McBride C.S."/>
            <person name="McKernan B."/>
            <person name="McKernan K."/>
            <person name="Mendez-Lago M."/>
            <person name="Minx P."/>
            <person name="Mollenhauer M.U."/>
            <person name="Montooth K."/>
            <person name="Mount S.M."/>
            <person name="Mu X."/>
            <person name="Myers E."/>
            <person name="Negre B."/>
            <person name="Newfeld S."/>
            <person name="Nielsen R."/>
            <person name="Noor M.A."/>
            <person name="O'Grady P."/>
            <person name="Pachter L."/>
            <person name="Papaceit M."/>
            <person name="Parisi M.J."/>
            <person name="Parisi M."/>
            <person name="Parts L."/>
            <person name="Pedersen J.S."/>
            <person name="Pesole G."/>
            <person name="Phillippy A.M."/>
            <person name="Ponting C.P."/>
            <person name="Pop M."/>
            <person name="Porcelli D."/>
            <person name="Powell J.R."/>
            <person name="Prohaska S."/>
            <person name="Pruitt K."/>
            <person name="Puig M."/>
            <person name="Quesneville H."/>
            <person name="Ram K.R."/>
            <person name="Rand D."/>
            <person name="Rasmussen M.D."/>
            <person name="Reed L.K."/>
            <person name="Reenan R."/>
            <person name="Reily A."/>
            <person name="Remington K.A."/>
            <person name="Rieger T.T."/>
            <person name="Ritchie M.G."/>
            <person name="Robin C."/>
            <person name="Rogers Y.H."/>
            <person name="Rohde C."/>
            <person name="Rozas J."/>
            <person name="Rubenfield M.J."/>
            <person name="Ruiz A."/>
            <person name="Russo S."/>
            <person name="Salzberg S.L."/>
            <person name="Sanchez-Gracia A."/>
            <person name="Saranga D.J."/>
            <person name="Sato H."/>
            <person name="Schaeffer S.W."/>
            <person name="Schatz M.C."/>
            <person name="Schlenke T."/>
            <person name="Schwartz R."/>
            <person name="Segarra C."/>
            <person name="Singh R.S."/>
            <person name="Sirot L."/>
            <person name="Sirota M."/>
            <person name="Sisneros N.B."/>
            <person name="Smith C.D."/>
            <person name="Smith T.F."/>
            <person name="Spieth J."/>
            <person name="Stage D.E."/>
            <person name="Stark A."/>
            <person name="Stephan W."/>
            <person name="Strausberg R.L."/>
            <person name="Strempel S."/>
            <person name="Sturgill D."/>
            <person name="Sutton G."/>
            <person name="Sutton G.G."/>
            <person name="Tao W."/>
            <person name="Teichmann S."/>
            <person name="Tobari Y.N."/>
            <person name="Tomimura Y."/>
            <person name="Tsolas J.M."/>
            <person name="Valente V.L."/>
            <person name="Venter E."/>
            <person name="Venter J.C."/>
            <person name="Vicario S."/>
            <person name="Vieira F.G."/>
            <person name="Vilella A.J."/>
            <person name="Villasante A."/>
            <person name="Walenz B."/>
            <person name="Wang J."/>
            <person name="Wasserman M."/>
            <person name="Watts T."/>
            <person name="Wilson D."/>
            <person name="Wilson R.K."/>
            <person name="Wing R.A."/>
            <person name="Wolfner M.F."/>
            <person name="Wong A."/>
            <person name="Wong G.K."/>
            <person name="Wu C.I."/>
            <person name="Wu G."/>
            <person name="Yamamoto D."/>
            <person name="Yang H.P."/>
            <person name="Yang S.P."/>
            <person name="Yorke J.A."/>
            <person name="Yoshida K."/>
            <person name="Zdobnov E."/>
            <person name="Zhang P."/>
            <person name="Zhang Y."/>
            <person name="Zimin A.V."/>
            <person name="Baldwin J."/>
            <person name="Abdouelleil A."/>
            <person name="Abdulkadir J."/>
            <person name="Abebe A."/>
            <person name="Abera B."/>
            <person name="Abreu J."/>
            <person name="Acer S.C."/>
            <person name="Aftuck L."/>
            <person name="Alexander A."/>
            <person name="An P."/>
            <person name="Anderson E."/>
            <person name="Anderson S."/>
            <person name="Arachi H."/>
            <person name="Azer M."/>
            <person name="Bachantsang P."/>
            <person name="Barry A."/>
            <person name="Bayul T."/>
            <person name="Berlin A."/>
            <person name="Bessette D."/>
            <person name="Bloom T."/>
            <person name="Blye J."/>
            <person name="Boguslavskiy L."/>
            <person name="Bonnet C."/>
            <person name="Boukhgalter B."/>
            <person name="Bourzgui I."/>
            <person name="Brown A."/>
            <person name="Cahill P."/>
            <person name="Channer S."/>
            <person name="Cheshatsang Y."/>
            <person name="Chuda L."/>
            <person name="Citroen M."/>
            <person name="Collymore A."/>
            <person name="Cooke P."/>
            <person name="Costello M."/>
            <person name="D'Aco K."/>
            <person name="Daza R."/>
            <person name="De Haan G."/>
            <person name="DeGray S."/>
            <person name="DeMaso C."/>
            <person name="Dhargay N."/>
            <person name="Dooley K."/>
            <person name="Dooley E."/>
            <person name="Doricent M."/>
            <person name="Dorje P."/>
            <person name="Dorjee K."/>
            <person name="Dupes A."/>
            <person name="Elong R."/>
            <person name="Falk J."/>
            <person name="Farina A."/>
            <person name="Faro S."/>
            <person name="Ferguson D."/>
            <person name="Fisher S."/>
            <person name="Foley C.D."/>
            <person name="Franke A."/>
            <person name="Friedrich D."/>
            <person name="Gadbois L."/>
            <person name="Gearin G."/>
            <person name="Gearin C.R."/>
            <person name="Giannoukos G."/>
            <person name="Goode T."/>
            <person name="Graham J."/>
            <person name="Grandbois E."/>
            <person name="Grewal S."/>
            <person name="Gyaltsen K."/>
            <person name="Hafez N."/>
            <person name="Hagos B."/>
            <person name="Hall J."/>
            <person name="Henson C."/>
            <person name="Hollinger A."/>
            <person name="Honan T."/>
            <person name="Huard M.D."/>
            <person name="Hughes L."/>
            <person name="Hurhula B."/>
            <person name="Husby M.E."/>
            <person name="Kamat A."/>
            <person name="Kanga B."/>
            <person name="Kashin S."/>
            <person name="Khazanovich D."/>
            <person name="Kisner P."/>
            <person name="Lance K."/>
            <person name="Lara M."/>
            <person name="Lee W."/>
            <person name="Lennon N."/>
            <person name="Letendre F."/>
            <person name="LeVine R."/>
            <person name="Lipovsky A."/>
            <person name="Liu X."/>
            <person name="Liu J."/>
            <person name="Liu S."/>
            <person name="Lokyitsang T."/>
            <person name="Lokyitsang Y."/>
            <person name="Lubonja R."/>
            <person name="Lui A."/>
            <person name="MacDonald P."/>
            <person name="Magnisalis V."/>
            <person name="Maru K."/>
            <person name="Matthews C."/>
            <person name="McCusker W."/>
            <person name="McDonough S."/>
            <person name="Mehta T."/>
            <person name="Meldrim J."/>
            <person name="Meneus L."/>
            <person name="Mihai O."/>
            <person name="Mihalev A."/>
            <person name="Mihova T."/>
            <person name="Mittelman R."/>
            <person name="Mlenga V."/>
            <person name="Montmayeur A."/>
            <person name="Mulrain L."/>
            <person name="Navidi A."/>
            <person name="Naylor J."/>
            <person name="Negash T."/>
            <person name="Nguyen T."/>
            <person name="Nguyen N."/>
            <person name="Nicol R."/>
            <person name="Norbu C."/>
            <person name="Norbu N."/>
            <person name="Novod N."/>
            <person name="O'Neill B."/>
            <person name="Osman S."/>
            <person name="Markiewicz E."/>
            <person name="Oyono O.L."/>
            <person name="Patti C."/>
            <person name="Phunkhang P."/>
            <person name="Pierre F."/>
            <person name="Priest M."/>
            <person name="Raghuraman S."/>
            <person name="Rege F."/>
            <person name="Reyes R."/>
            <person name="Rise C."/>
            <person name="Rogov P."/>
            <person name="Ross K."/>
            <person name="Ryan E."/>
            <person name="Settipalli S."/>
            <person name="Shea T."/>
            <person name="Sherpa N."/>
            <person name="Shi L."/>
            <person name="Shih D."/>
            <person name="Sparrow T."/>
            <person name="Spaulding J."/>
            <person name="Stalker J."/>
            <person name="Stange-Thomann N."/>
            <person name="Stavropoulos S."/>
            <person name="Stone C."/>
            <person name="Strader C."/>
            <person name="Tesfaye S."/>
            <person name="Thomson T."/>
            <person name="Thoulutsang Y."/>
            <person name="Thoulutsang D."/>
            <person name="Topham K."/>
            <person name="Topping I."/>
            <person name="Tsamla T."/>
            <person name="Vassiliev H."/>
            <person name="Vo A."/>
            <person name="Wangchuk T."/>
            <person name="Wangdi T."/>
            <person name="Weiand M."/>
            <person name="Wilkinson J."/>
            <person name="Wilson A."/>
            <person name="Yadav S."/>
            <person name="Young G."/>
            <person name="Yu Q."/>
            <person name="Zembek L."/>
            <person name="Zhong D."/>
            <person name="Zimmer A."/>
            <person name="Zwirko Z."/>
            <person name="Jaffe D.B."/>
            <person name="Alvarez P."/>
            <person name="Brockman W."/>
            <person name="Butler J."/>
            <person name="Chin C."/>
            <person name="Gnerre S."/>
            <person name="Grabherr M."/>
            <person name="Kleber M."/>
            <person name="Mauceli E."/>
            <person name="MacCallum I."/>
        </authorList>
    </citation>
    <scope>NUCLEOTIDE SEQUENCE [LARGE SCALE GENOMIC DNA]</scope>
    <source>
        <strain evidence="3">Tucson 14024-0371.13</strain>
    </source>
</reference>
<organism evidence="2 3">
    <name type="scientific">Drosophila ananassae</name>
    <name type="common">Fruit fly</name>
    <dbReference type="NCBI Taxonomy" id="7217"/>
    <lineage>
        <taxon>Eukaryota</taxon>
        <taxon>Metazoa</taxon>
        <taxon>Ecdysozoa</taxon>
        <taxon>Arthropoda</taxon>
        <taxon>Hexapoda</taxon>
        <taxon>Insecta</taxon>
        <taxon>Pterygota</taxon>
        <taxon>Neoptera</taxon>
        <taxon>Endopterygota</taxon>
        <taxon>Diptera</taxon>
        <taxon>Brachycera</taxon>
        <taxon>Muscomorpha</taxon>
        <taxon>Ephydroidea</taxon>
        <taxon>Drosophilidae</taxon>
        <taxon>Drosophila</taxon>
        <taxon>Sophophora</taxon>
    </lineage>
</organism>
<dbReference type="InParanoid" id="A0A0P9AH87"/>
<keyword evidence="1" id="KW-0812">Transmembrane</keyword>